<dbReference type="Pfam" id="PF00450">
    <property type="entry name" value="Peptidase_S10"/>
    <property type="match status" value="1"/>
</dbReference>
<evidence type="ECO:0000256" key="6">
    <source>
        <dbReference type="ARBA" id="ARBA00023157"/>
    </source>
</evidence>
<keyword evidence="5 8" id="KW-0378">Hydrolase</keyword>
<dbReference type="EMBL" id="CM035418">
    <property type="protein sequence ID" value="KAH7420331.1"/>
    <property type="molecule type" value="Genomic_DNA"/>
</dbReference>
<dbReference type="InterPro" id="IPR001563">
    <property type="entry name" value="Peptidase_S10"/>
</dbReference>
<name>A0A8T2TAT7_CERRI</name>
<keyword evidence="8" id="KW-0645">Protease</keyword>
<keyword evidence="10" id="KW-1185">Reference proteome</keyword>
<dbReference type="AlphaFoldDB" id="A0A8T2TAT7"/>
<keyword evidence="4 8" id="KW-0732">Signal</keyword>
<evidence type="ECO:0000256" key="8">
    <source>
        <dbReference type="RuleBase" id="RU361156"/>
    </source>
</evidence>
<dbReference type="FunFam" id="3.40.50.11320:FF:000002">
    <property type="entry name" value="Carboxypeptidase"/>
    <property type="match status" value="1"/>
</dbReference>
<evidence type="ECO:0000313" key="10">
    <source>
        <dbReference type="Proteomes" id="UP000825935"/>
    </source>
</evidence>
<keyword evidence="7" id="KW-0325">Glycoprotein</keyword>
<evidence type="ECO:0000313" key="9">
    <source>
        <dbReference type="EMBL" id="KAH7420331.1"/>
    </source>
</evidence>
<dbReference type="Gene3D" id="3.40.50.11320">
    <property type="match status" value="1"/>
</dbReference>
<dbReference type="Proteomes" id="UP000825935">
    <property type="component" value="Chromosome 13"/>
</dbReference>
<dbReference type="PRINTS" id="PR00724">
    <property type="entry name" value="CRBOXYPTASEC"/>
</dbReference>
<dbReference type="PROSITE" id="PS00560">
    <property type="entry name" value="CARBOXYPEPT_SER_HIS"/>
    <property type="match status" value="1"/>
</dbReference>
<proteinExistence type="inferred from homology"/>
<dbReference type="FunFam" id="3.40.50.1820:FF:000013">
    <property type="entry name" value="Carboxypeptidase"/>
    <property type="match status" value="1"/>
</dbReference>
<organism evidence="9 10">
    <name type="scientific">Ceratopteris richardii</name>
    <name type="common">Triangle waterfern</name>
    <dbReference type="NCBI Taxonomy" id="49495"/>
    <lineage>
        <taxon>Eukaryota</taxon>
        <taxon>Viridiplantae</taxon>
        <taxon>Streptophyta</taxon>
        <taxon>Embryophyta</taxon>
        <taxon>Tracheophyta</taxon>
        <taxon>Polypodiopsida</taxon>
        <taxon>Polypodiidae</taxon>
        <taxon>Polypodiales</taxon>
        <taxon>Pteridineae</taxon>
        <taxon>Pteridaceae</taxon>
        <taxon>Parkerioideae</taxon>
        <taxon>Ceratopteris</taxon>
    </lineage>
</organism>
<comment type="caution">
    <text evidence="9">The sequence shown here is derived from an EMBL/GenBank/DDBJ whole genome shotgun (WGS) entry which is preliminary data.</text>
</comment>
<evidence type="ECO:0000256" key="2">
    <source>
        <dbReference type="ARBA" id="ARBA00022525"/>
    </source>
</evidence>
<evidence type="ECO:0000256" key="7">
    <source>
        <dbReference type="ARBA" id="ARBA00023180"/>
    </source>
</evidence>
<dbReference type="GO" id="GO:0004185">
    <property type="term" value="F:serine-type carboxypeptidase activity"/>
    <property type="evidence" value="ECO:0007669"/>
    <property type="project" value="UniProtKB-UniRule"/>
</dbReference>
<protein>
    <recommendedName>
        <fullName evidence="8">Carboxypeptidase</fullName>
        <ecNumber evidence="8">3.4.16.-</ecNumber>
    </recommendedName>
</protein>
<reference evidence="9" key="1">
    <citation type="submission" date="2021-08" db="EMBL/GenBank/DDBJ databases">
        <title>WGS assembly of Ceratopteris richardii.</title>
        <authorList>
            <person name="Marchant D.B."/>
            <person name="Chen G."/>
            <person name="Jenkins J."/>
            <person name="Shu S."/>
            <person name="Leebens-Mack J."/>
            <person name="Grimwood J."/>
            <person name="Schmutz J."/>
            <person name="Soltis P."/>
            <person name="Soltis D."/>
            <person name="Chen Z.-H."/>
        </authorList>
    </citation>
    <scope>NUCLEOTIDE SEQUENCE</scope>
    <source>
        <strain evidence="9">Whitten #5841</strain>
        <tissue evidence="9">Leaf</tissue>
    </source>
</reference>
<dbReference type="FunFam" id="3.40.50.12670:FF:000002">
    <property type="entry name" value="Carboxypeptidase"/>
    <property type="match status" value="1"/>
</dbReference>
<dbReference type="InterPro" id="IPR018202">
    <property type="entry name" value="Ser_caboxypep_ser_AS"/>
</dbReference>
<sequence>MRKTLWWMLYCAAAGFISHLLSDVAVVARLSESYASQAWEADEGNAEDDLIKGGLPGQPRVSFKQYSGYVTVNLTAGRALFYWLVEAESPFLDDKPLILWLNGGPGCSSIAYGAMEEIGPFKALPSGTGLAKNHYTWNKLANLLFLESPAGVGFSYTNTSSDLNTTGDNQTARDAHTFLIKWFRRFPRYKGRVFYIAGESYAGHYVPQLAKLLYEKNIRGVKNPDINLKGLLVGNGVLDNYYDNVGLIEYWWDHALISDASYRDILAGCDFHKENGSKTCTHYIDYAFEYELGDIDPYSIYTPVCQDKPQSRRLNIRASAESPVSPLRRHLAGYDPCLGNYAEIYFNRPDVQKAFHANTTRISYNWTGCSNVLFENWKDSEFSMIPTYKELISAGLKIWLFSGDVDAVVPVTGTRYGVGHMNLTETEKWFSWYLDGQVAGRCQVFEGLSLVTVRNAGHEVPYTQPRRGYVLIKSFLASNHTTPLLPRNKTSS</sequence>
<dbReference type="PANTHER" id="PTHR11802">
    <property type="entry name" value="SERINE PROTEASE FAMILY S10 SERINE CARBOXYPEPTIDASE"/>
    <property type="match status" value="1"/>
</dbReference>
<dbReference type="GO" id="GO:0006508">
    <property type="term" value="P:proteolysis"/>
    <property type="evidence" value="ECO:0007669"/>
    <property type="project" value="UniProtKB-KW"/>
</dbReference>
<keyword evidence="2" id="KW-0964">Secreted</keyword>
<dbReference type="EMBL" id="CM035418">
    <property type="protein sequence ID" value="KAH7420330.1"/>
    <property type="molecule type" value="Genomic_DNA"/>
</dbReference>
<dbReference type="OMA" id="NIMNNCK"/>
<dbReference type="GO" id="GO:0005773">
    <property type="term" value="C:vacuole"/>
    <property type="evidence" value="ECO:0007669"/>
    <property type="project" value="TreeGrafter"/>
</dbReference>
<dbReference type="EC" id="3.4.16.-" evidence="8"/>
<evidence type="ECO:0000256" key="4">
    <source>
        <dbReference type="ARBA" id="ARBA00022729"/>
    </source>
</evidence>
<keyword evidence="6" id="KW-1015">Disulfide bond</keyword>
<dbReference type="InterPro" id="IPR033124">
    <property type="entry name" value="Ser_caboxypep_his_AS"/>
</dbReference>
<dbReference type="PROSITE" id="PS00131">
    <property type="entry name" value="CARBOXYPEPT_SER_SER"/>
    <property type="match status" value="1"/>
</dbReference>
<gene>
    <name evidence="9" type="ORF">KP509_13G002400</name>
</gene>
<evidence type="ECO:0000256" key="5">
    <source>
        <dbReference type="ARBA" id="ARBA00022801"/>
    </source>
</evidence>
<feature type="signal peptide" evidence="8">
    <location>
        <begin position="1"/>
        <end position="22"/>
    </location>
</feature>
<accession>A0A8T2TAT7</accession>
<evidence type="ECO:0000256" key="3">
    <source>
        <dbReference type="ARBA" id="ARBA00022645"/>
    </source>
</evidence>
<keyword evidence="3 8" id="KW-0121">Carboxypeptidase</keyword>
<dbReference type="SUPFAM" id="SSF53474">
    <property type="entry name" value="alpha/beta-Hydrolases"/>
    <property type="match status" value="1"/>
</dbReference>
<dbReference type="Gene3D" id="6.10.250.940">
    <property type="match status" value="1"/>
</dbReference>
<dbReference type="InterPro" id="IPR029058">
    <property type="entry name" value="AB_hydrolase_fold"/>
</dbReference>
<comment type="similarity">
    <text evidence="1 8">Belongs to the peptidase S10 family.</text>
</comment>
<dbReference type="OrthoDB" id="443318at2759"/>
<dbReference type="PANTHER" id="PTHR11802:SF25">
    <property type="entry name" value="SERINE CARBOXYPEPTIDASE 24"/>
    <property type="match status" value="1"/>
</dbReference>
<feature type="chain" id="PRO_5036514643" description="Carboxypeptidase" evidence="8">
    <location>
        <begin position="23"/>
        <end position="492"/>
    </location>
</feature>
<dbReference type="Gene3D" id="3.40.50.1820">
    <property type="entry name" value="alpha/beta hydrolase"/>
    <property type="match status" value="1"/>
</dbReference>
<evidence type="ECO:0000256" key="1">
    <source>
        <dbReference type="ARBA" id="ARBA00009431"/>
    </source>
</evidence>